<gene>
    <name evidence="2" type="ORF">LDC_1623</name>
</gene>
<evidence type="ECO:0000313" key="2">
    <source>
        <dbReference type="EMBL" id="EFK96352.1"/>
    </source>
</evidence>
<reference evidence="2" key="2">
    <citation type="journal article" date="2011" name="Microb. Ecol.">
        <title>Taxonomic and Functional Metagenomic Profiling of the Microbial Community in the Anoxic Sediment of a Sub-saline Shallow Lake (Laguna de Carrizo, Central Spain).</title>
        <authorList>
            <person name="Ferrer M."/>
            <person name="Guazzaroni M.E."/>
            <person name="Richter M."/>
            <person name="Garcia-Salamanca A."/>
            <person name="Yarza P."/>
            <person name="Suarez-Suarez A."/>
            <person name="Solano J."/>
            <person name="Alcaide M."/>
            <person name="van Dillewijn P."/>
            <person name="Molina-Henares M.A."/>
            <person name="Lopez-Cortes N."/>
            <person name="Al-Ramahi Y."/>
            <person name="Guerrero C."/>
            <person name="Acosta A."/>
            <person name="de Eugenio L.I."/>
            <person name="Martinez V."/>
            <person name="Marques S."/>
            <person name="Rojo F."/>
            <person name="Santero E."/>
            <person name="Genilloud O."/>
            <person name="Perez-Perez J."/>
            <person name="Rossello-Mora R."/>
            <person name="Ramos J.L."/>
        </authorList>
    </citation>
    <scope>NUCLEOTIDE SEQUENCE</scope>
</reference>
<evidence type="ECO:0000256" key="1">
    <source>
        <dbReference type="SAM" id="MobiDB-lite"/>
    </source>
</evidence>
<name>D9PJB4_9ZZZZ</name>
<comment type="caution">
    <text evidence="2">The sequence shown here is derived from an EMBL/GenBank/DDBJ whole genome shotgun (WGS) entry which is preliminary data.</text>
</comment>
<reference evidence="2" key="1">
    <citation type="submission" date="2010-07" db="EMBL/GenBank/DDBJ databases">
        <authorList>
            <consortium name="CONSOLIDER consortium CSD2007-00005"/>
            <person name="Guazzaroni M.-E."/>
            <person name="Richter M."/>
            <person name="Garcia-Salamanca A."/>
            <person name="Yarza P."/>
            <person name="Ferrer M."/>
        </authorList>
    </citation>
    <scope>NUCLEOTIDE SEQUENCE</scope>
</reference>
<feature type="region of interest" description="Disordered" evidence="1">
    <location>
        <begin position="191"/>
        <end position="216"/>
    </location>
</feature>
<dbReference type="AlphaFoldDB" id="D9PJB4"/>
<accession>D9PJB4</accession>
<sequence length="287" mass="30655">MVTDYRIFTAPFYMGTGANLLQQMEAVLGPYNPYQWRVFALHNGSNIELNSPEFADLQIMPGMGFWIITLYDNTVQFEGAPAPQDAGYQLNLSPGWHMIALPWPGTPVNLSDITVSDGTNTYAITDGDNTLTQQSVWDYTGSGPYSGYEKLPPPLEPNNDALQPGVGYFLKVLSGSNVTVTFPPALGAGAPAPGTKNATTTGLRSISRDNEEPPPGFPCKVTERAFTASPGLSLLPLPPDGLYDGLPDCPDCTGSDINREVKGVSFEAGPPCQCTAMESITIGPGSR</sequence>
<organism evidence="2">
    <name type="scientific">sediment metagenome</name>
    <dbReference type="NCBI Taxonomy" id="749907"/>
    <lineage>
        <taxon>unclassified sequences</taxon>
        <taxon>metagenomes</taxon>
        <taxon>ecological metagenomes</taxon>
    </lineage>
</organism>
<protein>
    <submittedName>
        <fullName evidence="2">Uncharacterized protein</fullName>
    </submittedName>
</protein>
<proteinExistence type="predicted"/>
<dbReference type="EMBL" id="ADZX01000508">
    <property type="protein sequence ID" value="EFK96352.1"/>
    <property type="molecule type" value="Genomic_DNA"/>
</dbReference>